<accession>X8JDR5</accession>
<feature type="non-terminal residue" evidence="2">
    <location>
        <position position="1345"/>
    </location>
</feature>
<evidence type="ECO:0000313" key="2">
    <source>
        <dbReference type="EMBL" id="EUC61789.1"/>
    </source>
</evidence>
<feature type="compositionally biased region" description="Pro residues" evidence="1">
    <location>
        <begin position="1163"/>
        <end position="1177"/>
    </location>
</feature>
<protein>
    <submittedName>
        <fullName evidence="2">Uncharacterized protein</fullName>
    </submittedName>
</protein>
<dbReference type="OrthoDB" id="3238634at2759"/>
<evidence type="ECO:0000256" key="1">
    <source>
        <dbReference type="SAM" id="MobiDB-lite"/>
    </source>
</evidence>
<feature type="region of interest" description="Disordered" evidence="1">
    <location>
        <begin position="1151"/>
        <end position="1180"/>
    </location>
</feature>
<dbReference type="Proteomes" id="UP000030108">
    <property type="component" value="Unassembled WGS sequence"/>
</dbReference>
<gene>
    <name evidence="2" type="ORF">RSOL_406770</name>
</gene>
<sequence length="1345" mass="151304">MRISILVWGTCRLVGNKSLHIKYTFLDSCAELELPTEMSKLKPFIEVQIEGSIPFPYLVDKFTFIPSHWTEQTTNLSELEHDMLFCQLISTVVHELPFNFMAKAHPVRPLWAYDVVETQIRLLLGQVAEGQISLEKIKSGKDFVPACVYLHGDAFESNDGPGVSDIPRSAEDEIESEGESQAGVDDAEEIPELAEGLMTHLNTLESSRAGLEITDESDWYITGSNGIKYQIAAPTVSSRSSTPASHQQSSPAKETADSTASALEEDTIKYIHARLVEHRAHQHPSRVSYWKQLKESTLGDSGIGLITTHLWLSSLLHLPSEHCFYIDPPLLDQLVACYKNDPLGTTADHVPLLFNRHRLWAQMGSTAHILALAHVPEVCGAELSWLLLDIEVQEGRVNMIELIVPPCGAFNNDAFADLVSFFLGALSRVLPGPKLSSNTSRVQQRTKTLILPQLATEESVFLVLLGYLLGKMLGQAVPAVDVKTMRQSVCYYYNHALRSSKVDLSFPWPGLTDPKGKLLTEENSEEVGRRQFMLASNREASPFEMFPRRRSYTTTLVTPGPSEPFFQELAQSNSSHPEGILVGTTGRSLPDLEKAVFLGRYSSFKKKFPDSLLQVPEALSLEQYVQLVQELGGPESEAARELLLLGKHNGQRITVDWLKDAIYPKPEQMFASYDLDSVSRSSHEAPKLLKAGTYYPRPDRRFGLTTGNELYINLEGKKIGMHTCPNFCIMSLGDNNQFRLLVFLPGCRNRVDRLWRNMARESEMQDWYHTFLTALRILSTQVPLSWQHAVEKTIEALPTTYRMASEQQNKGGGLYSSTGYRVEPFILNSVFRIMRTIIDTTPQLAKYRGYFFHLVGMNLKLATMNIHGQMDDNPLQHALSPFDFTDWFAGNPHDLVADIGWTANIDRNAMPVDLQTTTMLFRTDPFAELAAAAYKKGQIDHYCSSHVVGGWRSTPLASGQSIGWNWTVKQALRIGNKDKFTNQMSGFLNVVKDADSYGVRFEVRVPAWGANQVMKMNARDILDRLTAAETIVCYPTATISAFKSTLCRGWSSIINKQSQLAPATRKSPEVVLLTSVLAYWLKSLIKRPDNLSASTQMATGLRLIETTQSYGIPSLRSASLGEDGLRMSYVVEAERFNILALSGLTVQAGPDTQDNNTFRAVPLPDPLQSPPPSPPRPLTANQLWPQSSEDFLQALINTHLPRALWGQFPRDRLSGTNEALRLRKQPLQRKHWSKIVEPLNTTMHLNGKFLDSVDRLFPLNWTATQTTGDMAAYDRDFLERIRDHVKTKPAKAQADYSSELRRRIRNTLMEKWDYLPNVQNHRMWTYNYNGGQTEKRIFRICPKST</sequence>
<feature type="region of interest" description="Disordered" evidence="1">
    <location>
        <begin position="238"/>
        <end position="261"/>
    </location>
</feature>
<reference evidence="3" key="1">
    <citation type="journal article" date="2014" name="Genome Announc.">
        <title>Draft genome sequence of the plant-pathogenic soil fungus Rhizoctonia solani anastomosis group 3 strain Rhs1AP.</title>
        <authorList>
            <person name="Cubeta M.A."/>
            <person name="Thomas E."/>
            <person name="Dean R.A."/>
            <person name="Jabaji S."/>
            <person name="Neate S.M."/>
            <person name="Tavantzis S."/>
            <person name="Toda T."/>
            <person name="Vilgalys R."/>
            <person name="Bharathan N."/>
            <person name="Fedorova-Abrams N."/>
            <person name="Pakala S.B."/>
            <person name="Pakala S.M."/>
            <person name="Zafar N."/>
            <person name="Joardar V."/>
            <person name="Losada L."/>
            <person name="Nierman W.C."/>
        </authorList>
    </citation>
    <scope>NUCLEOTIDE SEQUENCE [LARGE SCALE GENOMIC DNA]</scope>
    <source>
        <strain evidence="3">AG-3</strain>
    </source>
</reference>
<name>X8JDR5_9AGAM</name>
<dbReference type="EMBL" id="JATN01000319">
    <property type="protein sequence ID" value="EUC61789.1"/>
    <property type="molecule type" value="Genomic_DNA"/>
</dbReference>
<evidence type="ECO:0000313" key="3">
    <source>
        <dbReference type="Proteomes" id="UP000030108"/>
    </source>
</evidence>
<feature type="region of interest" description="Disordered" evidence="1">
    <location>
        <begin position="159"/>
        <end position="186"/>
    </location>
</feature>
<organism evidence="2 3">
    <name type="scientific">Rhizoctonia solani AG-3 Rhs1AP</name>
    <dbReference type="NCBI Taxonomy" id="1086054"/>
    <lineage>
        <taxon>Eukaryota</taxon>
        <taxon>Fungi</taxon>
        <taxon>Dikarya</taxon>
        <taxon>Basidiomycota</taxon>
        <taxon>Agaricomycotina</taxon>
        <taxon>Agaricomycetes</taxon>
        <taxon>Cantharellales</taxon>
        <taxon>Ceratobasidiaceae</taxon>
        <taxon>Rhizoctonia</taxon>
    </lineage>
</organism>
<comment type="caution">
    <text evidence="2">The sequence shown here is derived from an EMBL/GenBank/DDBJ whole genome shotgun (WGS) entry which is preliminary data.</text>
</comment>
<proteinExistence type="predicted"/>